<dbReference type="EMBL" id="KQ964256">
    <property type="protein sequence ID" value="KXJ89118.1"/>
    <property type="molecule type" value="Genomic_DNA"/>
</dbReference>
<evidence type="ECO:0008006" key="3">
    <source>
        <dbReference type="Google" id="ProtNLM"/>
    </source>
</evidence>
<organism evidence="1 2">
    <name type="scientific">Microdochium bolleyi</name>
    <dbReference type="NCBI Taxonomy" id="196109"/>
    <lineage>
        <taxon>Eukaryota</taxon>
        <taxon>Fungi</taxon>
        <taxon>Dikarya</taxon>
        <taxon>Ascomycota</taxon>
        <taxon>Pezizomycotina</taxon>
        <taxon>Sordariomycetes</taxon>
        <taxon>Xylariomycetidae</taxon>
        <taxon>Xylariales</taxon>
        <taxon>Microdochiaceae</taxon>
        <taxon>Microdochium</taxon>
    </lineage>
</organism>
<accession>A0A136IW56</accession>
<name>A0A136IW56_9PEZI</name>
<evidence type="ECO:0000313" key="2">
    <source>
        <dbReference type="Proteomes" id="UP000070501"/>
    </source>
</evidence>
<reference evidence="2" key="1">
    <citation type="submission" date="2016-02" db="EMBL/GenBank/DDBJ databases">
        <title>Draft genome sequence of Microdochium bolleyi, a fungal endophyte of beachgrass.</title>
        <authorList>
            <consortium name="DOE Joint Genome Institute"/>
            <person name="David A.S."/>
            <person name="May G."/>
            <person name="Haridas S."/>
            <person name="Lim J."/>
            <person name="Wang M."/>
            <person name="Labutti K."/>
            <person name="Lipzen A."/>
            <person name="Barry K."/>
            <person name="Grigoriev I.V."/>
        </authorList>
    </citation>
    <scope>NUCLEOTIDE SEQUENCE [LARGE SCALE GENOMIC DNA]</scope>
    <source>
        <strain evidence="2">J235TASD1</strain>
    </source>
</reference>
<protein>
    <recommendedName>
        <fullName evidence="3">F-box domain-containing protein</fullName>
    </recommendedName>
</protein>
<sequence>MGDEKKTFLDLPGEIRNQIYKLALIQDEPIHVTARYGLDIKLNTALFRACKIVHDEASALFYSQNQIDCTGMRTIDVKNFLHRIGPTHACQMSSMVIDLPDCQMSMEFQEIPSVVFRESSKELMTSIKDYCVALTNIVVRVENSFVLDVIAGEALVWGDPENAGTAFTMVNTQLRAIGSLKTIMVEVFEGLLSECEYIRELITRCGWVVQNVDFFPPLNDSELLLDLYSESDSSIGDGLHTEYDLQPEYVDEQHYQESDSLDFDSDTAECDENDLAMTEY</sequence>
<proteinExistence type="predicted"/>
<dbReference type="PANTHER" id="PTHR42085">
    <property type="entry name" value="F-BOX DOMAIN-CONTAINING PROTEIN"/>
    <property type="match status" value="1"/>
</dbReference>
<dbReference type="PANTHER" id="PTHR42085:SF1">
    <property type="entry name" value="F-BOX DOMAIN-CONTAINING PROTEIN"/>
    <property type="match status" value="1"/>
</dbReference>
<evidence type="ECO:0000313" key="1">
    <source>
        <dbReference type="EMBL" id="KXJ89118.1"/>
    </source>
</evidence>
<dbReference type="AlphaFoldDB" id="A0A136IW56"/>
<gene>
    <name evidence="1" type="ORF">Micbo1qcDRAFT_213468</name>
</gene>
<dbReference type="STRING" id="196109.A0A136IW56"/>
<dbReference type="OrthoDB" id="62952at2759"/>
<dbReference type="InParanoid" id="A0A136IW56"/>
<keyword evidence="2" id="KW-1185">Reference proteome</keyword>
<dbReference type="Proteomes" id="UP000070501">
    <property type="component" value="Unassembled WGS sequence"/>
</dbReference>
<dbReference type="InterPro" id="IPR038883">
    <property type="entry name" value="AN11006-like"/>
</dbReference>